<dbReference type="AlphaFoldDB" id="A0A9D5KA55"/>
<dbReference type="Proteomes" id="UP000630660">
    <property type="component" value="Unassembled WGS sequence"/>
</dbReference>
<reference evidence="1" key="1">
    <citation type="submission" date="2019-11" db="EMBL/GenBank/DDBJ databases">
        <title>Microbial mats filling the niche in hypersaline microbial mats.</title>
        <authorList>
            <person name="Wong H.L."/>
            <person name="Macleod F.I."/>
            <person name="White R.A. III"/>
            <person name="Burns B.P."/>
        </authorList>
    </citation>
    <scope>NUCLEOTIDE SEQUENCE</scope>
    <source>
        <strain evidence="1">Bin_327</strain>
    </source>
</reference>
<dbReference type="EMBL" id="WJKJ01000267">
    <property type="protein sequence ID" value="MBD3365153.1"/>
    <property type="molecule type" value="Genomic_DNA"/>
</dbReference>
<evidence type="ECO:0000313" key="1">
    <source>
        <dbReference type="EMBL" id="MBD3365153.1"/>
    </source>
</evidence>
<name>A0A9D5KA55_UNCW3</name>
<comment type="caution">
    <text evidence="1">The sequence shown here is derived from an EMBL/GenBank/DDBJ whole genome shotgun (WGS) entry which is preliminary data.</text>
</comment>
<evidence type="ECO:0000313" key="2">
    <source>
        <dbReference type="Proteomes" id="UP000630660"/>
    </source>
</evidence>
<gene>
    <name evidence="1" type="ORF">GF359_08055</name>
</gene>
<sequence>MKGTERLFTAVILILGFVAGLSGSRLEGSYPQTYYINDGRFFYELIPYSSRNEYYKVDSCWYSLYELGDDGEYHRIWGKMLKREPVKAAVTDDGCYVLAFFRYSLVIFDSNGDEIGIYHDIIPDEVWQDVDDWDSWGCIDCPITTLVNFFDGFDEENKFAIFSHGDYIVVHVEFSTGRILRLEKGFE</sequence>
<protein>
    <recommendedName>
        <fullName evidence="3">WG repeat-containing protein</fullName>
    </recommendedName>
</protein>
<proteinExistence type="predicted"/>
<organism evidence="1 2">
    <name type="scientific">candidate division WOR-3 bacterium</name>
    <dbReference type="NCBI Taxonomy" id="2052148"/>
    <lineage>
        <taxon>Bacteria</taxon>
        <taxon>Bacteria division WOR-3</taxon>
    </lineage>
</organism>
<accession>A0A9D5KA55</accession>
<evidence type="ECO:0008006" key="3">
    <source>
        <dbReference type="Google" id="ProtNLM"/>
    </source>
</evidence>